<feature type="region of interest" description="Disordered" evidence="1">
    <location>
        <begin position="503"/>
        <end position="529"/>
    </location>
</feature>
<feature type="compositionally biased region" description="Polar residues" evidence="1">
    <location>
        <begin position="509"/>
        <end position="518"/>
    </location>
</feature>
<feature type="compositionally biased region" description="Polar residues" evidence="1">
    <location>
        <begin position="844"/>
        <end position="854"/>
    </location>
</feature>
<feature type="region of interest" description="Disordered" evidence="1">
    <location>
        <begin position="821"/>
        <end position="854"/>
    </location>
</feature>
<feature type="compositionally biased region" description="Polar residues" evidence="1">
    <location>
        <begin position="737"/>
        <end position="746"/>
    </location>
</feature>
<evidence type="ECO:0000313" key="3">
    <source>
        <dbReference type="Proteomes" id="UP001161247"/>
    </source>
</evidence>
<proteinExistence type="predicted"/>
<keyword evidence="3" id="KW-1185">Reference proteome</keyword>
<name>A0AAV1C9C1_OLDCO</name>
<feature type="region of interest" description="Disordered" evidence="1">
    <location>
        <begin position="351"/>
        <end position="426"/>
    </location>
</feature>
<sequence>MATAGEGPSATPSLGYAGNGGVGGKFRKRPFRKTNTTPYDRPPTAFRNPSWLSKHLMEPASKLVTSGYQLFFSSLFRKRLPAPPPPSPPQPELNKDTSREQPERVQEVSRAEAHETAVGDGAHLAQSPPDGVISDLEQLLRKKTFTRSEIDRLTELLHSRAVDFPHQSDVRRTELSNGKLAANSELQQQCVASPSEGIRIQSDVSHGMISTPAISTQILEEDIASPAELAKAYMGHQASKVSPSMLSSRVRAVREDPTLLSNVPFTPKSAMLSLATKTGLENGYTTPRSRGRSAIYNMARTPYSRVHQTAFEKGSGSRLNGYGGPLLLAPSGKDLPGEISNRMGLKRRSSALDDDYGSVGPMRRTRQKPSILSHRGSLSQGFGGVSSASKHPFTNEKVYKGPKFTGENDDNRTPRPSCAHVPPKSTETASKILEHLERMTPKAKSAELKLIAAKEKSPAKLTTDMLRGQALKSLEDADSSKLMYSDQAVNRLENVSRGKEVCVSRGKEVSTSGSTQENDTMEGKNLQKLGSPSNVAVHAENSDATTSGKITFKSVETSDSAAKFDAQRPQKKQAFMMSAHEDLLDWDDDTNLNGPASEVLPKGNANTEIIENKHSSSAETSVPESASLVVSTVPSSLGSDNPKPASDKVQGSESPSTVPVGEPADPKPLVLMQAKPDITNRTDGIFTTGTTGFYKSSGSERGIDNTLHDAAVTNGTLGSSLTEGLSSSSTTESVSTISPGVSTSNGPPAVSPSIIASAPSPTHIELGNPFLTNGTGNASSVGTSSSFASPTLSPAATSSALSLSAEPVTFQKKPVFNFVSFGNPSTTHNPELTAGKTGKEENTDNSSNFPSTSTPVVTIGTGSNSFGFSTSSQPISQSQDSLSSSGNGSLPNAQSLVAGSEASVVTTSAPVKLSDPASSVFPIFNAPSFTSSNTSFNSMTTKTAVNPFSSGTTSLVNNSSGSFSETKSLGPSTSATPGVFMAKTSSLSPATDASSSSTPATGIFNFGAKTSSLSPSTESNPASTPAAGNPFVGTWPAAKPSPIFNGSSFAPSPSTSFQFGNSSNFSGTAASTAPIMFGGPTSAPALFNAASAPTPSPSPFAAQPVFNSGAQAFAAPATNNDQMSTEDSMAEDPVHSSVPAGPVFGQPPVSPTPSPFTFASPPPTLGNTFQFGGQQNQPASQNQSLFQGSGSQEFGGGSFSLGSGHGGGDKSNRRYVKVNKNSRTRRK</sequence>
<feature type="compositionally biased region" description="Gly residues" evidence="1">
    <location>
        <begin position="1193"/>
        <end position="1206"/>
    </location>
</feature>
<feature type="compositionally biased region" description="Pro residues" evidence="1">
    <location>
        <begin position="81"/>
        <end position="91"/>
    </location>
</feature>
<feature type="compositionally biased region" description="Basic residues" evidence="1">
    <location>
        <begin position="1213"/>
        <end position="1227"/>
    </location>
</feature>
<feature type="region of interest" description="Disordered" evidence="1">
    <location>
        <begin position="868"/>
        <end position="894"/>
    </location>
</feature>
<dbReference type="GO" id="GO:0005635">
    <property type="term" value="C:nuclear envelope"/>
    <property type="evidence" value="ECO:0007669"/>
    <property type="project" value="TreeGrafter"/>
</dbReference>
<reference evidence="2" key="1">
    <citation type="submission" date="2023-03" db="EMBL/GenBank/DDBJ databases">
        <authorList>
            <person name="Julca I."/>
        </authorList>
    </citation>
    <scope>NUCLEOTIDE SEQUENCE</scope>
</reference>
<feature type="compositionally biased region" description="Polar residues" evidence="1">
    <location>
        <begin position="821"/>
        <end position="830"/>
    </location>
</feature>
<feature type="compositionally biased region" description="Low complexity" evidence="1">
    <location>
        <begin position="868"/>
        <end position="889"/>
    </location>
</feature>
<dbReference type="GO" id="GO:0071763">
    <property type="term" value="P:nuclear membrane organization"/>
    <property type="evidence" value="ECO:0007669"/>
    <property type="project" value="TreeGrafter"/>
</dbReference>
<feature type="compositionally biased region" description="Low complexity" evidence="1">
    <location>
        <begin position="1166"/>
        <end position="1192"/>
    </location>
</feature>
<dbReference type="GO" id="GO:0016973">
    <property type="term" value="P:poly(A)+ mRNA export from nucleus"/>
    <property type="evidence" value="ECO:0007669"/>
    <property type="project" value="TreeGrafter"/>
</dbReference>
<feature type="region of interest" description="Disordered" evidence="1">
    <location>
        <begin position="613"/>
        <end position="668"/>
    </location>
</feature>
<gene>
    <name evidence="2" type="ORF">OLC1_LOCUS3353</name>
</gene>
<feature type="compositionally biased region" description="Low complexity" evidence="1">
    <location>
        <begin position="720"/>
        <end position="736"/>
    </location>
</feature>
<dbReference type="Proteomes" id="UP001161247">
    <property type="component" value="Chromosome 1"/>
</dbReference>
<feature type="region of interest" description="Disordered" evidence="1">
    <location>
        <begin position="720"/>
        <end position="792"/>
    </location>
</feature>
<dbReference type="PANTHER" id="PTHR33416:SF20">
    <property type="entry name" value="NUCLEAR PORE COMPLEX PROTEIN NUP1"/>
    <property type="match status" value="1"/>
</dbReference>
<dbReference type="EMBL" id="OX459118">
    <property type="protein sequence ID" value="CAI9091422.1"/>
    <property type="molecule type" value="Genomic_DNA"/>
</dbReference>
<feature type="compositionally biased region" description="Polar residues" evidence="1">
    <location>
        <begin position="617"/>
        <end position="639"/>
    </location>
</feature>
<feature type="region of interest" description="Disordered" evidence="1">
    <location>
        <begin position="1"/>
        <end position="49"/>
    </location>
</feature>
<feature type="compositionally biased region" description="Low complexity" evidence="1">
    <location>
        <begin position="772"/>
        <end position="792"/>
    </location>
</feature>
<evidence type="ECO:0000256" key="1">
    <source>
        <dbReference type="SAM" id="MobiDB-lite"/>
    </source>
</evidence>
<feature type="compositionally biased region" description="Polar residues" evidence="1">
    <location>
        <begin position="1011"/>
        <end position="1023"/>
    </location>
</feature>
<dbReference type="AlphaFoldDB" id="A0AAV1C9C1"/>
<dbReference type="PANTHER" id="PTHR33416">
    <property type="entry name" value="NUCLEAR PORE COMPLEX PROTEIN NUP1"/>
    <property type="match status" value="1"/>
</dbReference>
<evidence type="ECO:0000313" key="2">
    <source>
        <dbReference type="EMBL" id="CAI9091422.1"/>
    </source>
</evidence>
<feature type="region of interest" description="Disordered" evidence="1">
    <location>
        <begin position="1118"/>
        <end position="1227"/>
    </location>
</feature>
<feature type="compositionally biased region" description="Basic and acidic residues" evidence="1">
    <location>
        <begin position="93"/>
        <end position="117"/>
    </location>
</feature>
<organism evidence="2 3">
    <name type="scientific">Oldenlandia corymbosa var. corymbosa</name>
    <dbReference type="NCBI Taxonomy" id="529605"/>
    <lineage>
        <taxon>Eukaryota</taxon>
        <taxon>Viridiplantae</taxon>
        <taxon>Streptophyta</taxon>
        <taxon>Embryophyta</taxon>
        <taxon>Tracheophyta</taxon>
        <taxon>Spermatophyta</taxon>
        <taxon>Magnoliopsida</taxon>
        <taxon>eudicotyledons</taxon>
        <taxon>Gunneridae</taxon>
        <taxon>Pentapetalae</taxon>
        <taxon>asterids</taxon>
        <taxon>lamiids</taxon>
        <taxon>Gentianales</taxon>
        <taxon>Rubiaceae</taxon>
        <taxon>Rubioideae</taxon>
        <taxon>Spermacoceae</taxon>
        <taxon>Hedyotis-Oldenlandia complex</taxon>
        <taxon>Oldenlandia</taxon>
    </lineage>
</organism>
<feature type="region of interest" description="Disordered" evidence="1">
    <location>
        <begin position="1011"/>
        <end position="1030"/>
    </location>
</feature>
<feature type="compositionally biased region" description="Pro residues" evidence="1">
    <location>
        <begin position="1148"/>
        <end position="1164"/>
    </location>
</feature>
<accession>A0AAV1C9C1</accession>
<feature type="region of interest" description="Disordered" evidence="1">
    <location>
        <begin position="78"/>
        <end position="130"/>
    </location>
</feature>
<feature type="compositionally biased region" description="Polar residues" evidence="1">
    <location>
        <begin position="1118"/>
        <end position="1127"/>
    </location>
</feature>
<feature type="compositionally biased region" description="Low complexity" evidence="1">
    <location>
        <begin position="747"/>
        <end position="761"/>
    </location>
</feature>
<protein>
    <submittedName>
        <fullName evidence="2">OLC1v1026455C1</fullName>
    </submittedName>
</protein>